<dbReference type="SUPFAM" id="SSF49503">
    <property type="entry name" value="Cupredoxins"/>
    <property type="match status" value="1"/>
</dbReference>
<evidence type="ECO:0000256" key="3">
    <source>
        <dbReference type="SAM" id="MobiDB-lite"/>
    </source>
</evidence>
<evidence type="ECO:0000259" key="4">
    <source>
        <dbReference type="Pfam" id="PF00127"/>
    </source>
</evidence>
<dbReference type="InterPro" id="IPR008972">
    <property type="entry name" value="Cupredoxin"/>
</dbReference>
<dbReference type="InterPro" id="IPR052721">
    <property type="entry name" value="ET_Amicyanin"/>
</dbReference>
<name>A0A6J7NEG1_9ZZZZ</name>
<dbReference type="InterPro" id="IPR039448">
    <property type="entry name" value="Beta_helix"/>
</dbReference>
<dbReference type="InterPro" id="IPR012334">
    <property type="entry name" value="Pectin_lyas_fold"/>
</dbReference>
<evidence type="ECO:0000259" key="5">
    <source>
        <dbReference type="Pfam" id="PF13229"/>
    </source>
</evidence>
<dbReference type="InterPro" id="IPR000923">
    <property type="entry name" value="BlueCu_1"/>
</dbReference>
<evidence type="ECO:0000256" key="1">
    <source>
        <dbReference type="ARBA" id="ARBA00022723"/>
    </source>
</evidence>
<dbReference type="Gene3D" id="2.160.20.10">
    <property type="entry name" value="Single-stranded right-handed beta-helix, Pectin lyase-like"/>
    <property type="match status" value="1"/>
</dbReference>
<dbReference type="SUPFAM" id="SSF51126">
    <property type="entry name" value="Pectin lyase-like"/>
    <property type="match status" value="1"/>
</dbReference>
<dbReference type="GO" id="GO:0005507">
    <property type="term" value="F:copper ion binding"/>
    <property type="evidence" value="ECO:0007669"/>
    <property type="project" value="InterPro"/>
</dbReference>
<feature type="compositionally biased region" description="Low complexity" evidence="3">
    <location>
        <begin position="169"/>
        <end position="178"/>
    </location>
</feature>
<evidence type="ECO:0000313" key="6">
    <source>
        <dbReference type="EMBL" id="CAB4990898.1"/>
    </source>
</evidence>
<proteinExistence type="predicted"/>
<sequence>MTMQRITMPRLRLMGEQGSLKILKARRLLAVAVASAVGLTGVVAVAAPASASRQSTGAAVQEYIDVNVTMKDNVFTPKRVTVDPGATIHWPNEGYNEHNIIPDKKKAEWGDKLIGVGEEYEYTFAKPGVYEYFCSIHGSPGRGMFGSITVRNADGTVPDSDKGEGDGRSGSLSSSGKSKTIRVPADAKTIQGGVDKANPGDMVLVSPGVYHEAVLVTTDRVVIRGVDRNKTILDGRYELENGIKIIGANGVVVENMTARRYERNGFFWTGVKGYRGSYLTSTRTGDYGIYAFDSVEGILDHDYGSGSPDAGFYIGQCFPCHSIIRDSISEYNGLGYSGTNASGNLVIANSIWRYNRAGIVPNSGDGEALAPQRKATVIGNLVYSNNNGETPAIGAAKLAQGNGILIAGGNDNLVTKNRVWDHDIAGIVSVLNPDKTVFFANRNRVINNIVSDSGEGDLATFGGEGNCFSNNVFKTSKPSNIENVLPCPTGVGVPATDVLDLQKYIDASKPPSVDYKIAKTPKPPVLAGMKNPKGAKAVPAVGIKAEVNKWKKANLKSIRMPKAITNMKTTKTP</sequence>
<dbReference type="PANTHER" id="PTHR36507">
    <property type="entry name" value="BLL1555 PROTEIN"/>
    <property type="match status" value="1"/>
</dbReference>
<accession>A0A6J7NEG1</accession>
<feature type="region of interest" description="Disordered" evidence="3">
    <location>
        <begin position="155"/>
        <end position="181"/>
    </location>
</feature>
<keyword evidence="2" id="KW-0186">Copper</keyword>
<keyword evidence="1" id="KW-0479">Metal-binding</keyword>
<protein>
    <submittedName>
        <fullName evidence="6">Unannotated protein</fullName>
    </submittedName>
</protein>
<feature type="domain" description="Blue (type 1) copper" evidence="4">
    <location>
        <begin position="67"/>
        <end position="150"/>
    </location>
</feature>
<dbReference type="GO" id="GO:0009055">
    <property type="term" value="F:electron transfer activity"/>
    <property type="evidence" value="ECO:0007669"/>
    <property type="project" value="InterPro"/>
</dbReference>
<reference evidence="6" key="1">
    <citation type="submission" date="2020-05" db="EMBL/GenBank/DDBJ databases">
        <authorList>
            <person name="Chiriac C."/>
            <person name="Salcher M."/>
            <person name="Ghai R."/>
            <person name="Kavagutti S V."/>
        </authorList>
    </citation>
    <scope>NUCLEOTIDE SEQUENCE</scope>
</reference>
<dbReference type="Pfam" id="PF00127">
    <property type="entry name" value="Copper-bind"/>
    <property type="match status" value="1"/>
</dbReference>
<dbReference type="EMBL" id="CAFBOR010000123">
    <property type="protein sequence ID" value="CAB4990898.1"/>
    <property type="molecule type" value="Genomic_DNA"/>
</dbReference>
<feature type="domain" description="Right handed beta helix" evidence="5">
    <location>
        <begin position="265"/>
        <end position="430"/>
    </location>
</feature>
<dbReference type="Gene3D" id="2.60.40.420">
    <property type="entry name" value="Cupredoxins - blue copper proteins"/>
    <property type="match status" value="1"/>
</dbReference>
<dbReference type="PANTHER" id="PTHR36507:SF1">
    <property type="entry name" value="BLL1555 PROTEIN"/>
    <property type="match status" value="1"/>
</dbReference>
<organism evidence="6">
    <name type="scientific">freshwater metagenome</name>
    <dbReference type="NCBI Taxonomy" id="449393"/>
    <lineage>
        <taxon>unclassified sequences</taxon>
        <taxon>metagenomes</taxon>
        <taxon>ecological metagenomes</taxon>
    </lineage>
</organism>
<evidence type="ECO:0000256" key="2">
    <source>
        <dbReference type="ARBA" id="ARBA00023008"/>
    </source>
</evidence>
<dbReference type="Pfam" id="PF13229">
    <property type="entry name" value="Beta_helix"/>
    <property type="match status" value="1"/>
</dbReference>
<dbReference type="AlphaFoldDB" id="A0A6J7NEG1"/>
<gene>
    <name evidence="6" type="ORF">UFOPK3974_00923</name>
</gene>
<dbReference type="InterPro" id="IPR011050">
    <property type="entry name" value="Pectin_lyase_fold/virulence"/>
</dbReference>